<dbReference type="Gene3D" id="3.30.1330.230">
    <property type="match status" value="1"/>
</dbReference>
<dbReference type="OrthoDB" id="2379922at2"/>
<protein>
    <submittedName>
        <fullName evidence="2">Ribosomal protein S12 methylthiotransferase accessory factor</fullName>
    </submittedName>
</protein>
<dbReference type="EMBL" id="FOGO01000001">
    <property type="protein sequence ID" value="SER32866.1"/>
    <property type="molecule type" value="Genomic_DNA"/>
</dbReference>
<keyword evidence="2" id="KW-0808">Transferase</keyword>
<dbReference type="NCBIfam" id="TIGR00702">
    <property type="entry name" value="YcaO-type kinase domain"/>
    <property type="match status" value="1"/>
</dbReference>
<evidence type="ECO:0000259" key="1">
    <source>
        <dbReference type="PROSITE" id="PS51664"/>
    </source>
</evidence>
<dbReference type="GO" id="GO:0005840">
    <property type="term" value="C:ribosome"/>
    <property type="evidence" value="ECO:0007669"/>
    <property type="project" value="UniProtKB-KW"/>
</dbReference>
<dbReference type="Gene3D" id="3.90.930.60">
    <property type="match status" value="1"/>
</dbReference>
<keyword evidence="2" id="KW-0689">Ribosomal protein</keyword>
<dbReference type="RefSeq" id="WP_074998203.1">
    <property type="nucleotide sequence ID" value="NZ_FOGO01000001.1"/>
</dbReference>
<accession>A0A1H9NA72</accession>
<dbReference type="NCBIfam" id="TIGR03604">
    <property type="entry name" value="TOMM_cyclo_SagD"/>
    <property type="match status" value="1"/>
</dbReference>
<dbReference type="Proteomes" id="UP000182841">
    <property type="component" value="Unassembled WGS sequence"/>
</dbReference>
<dbReference type="Gene3D" id="3.30.40.250">
    <property type="match status" value="1"/>
</dbReference>
<evidence type="ECO:0000313" key="2">
    <source>
        <dbReference type="EMBL" id="SER32866.1"/>
    </source>
</evidence>
<dbReference type="InterPro" id="IPR027624">
    <property type="entry name" value="TOMM_cyclo_SagD"/>
</dbReference>
<keyword evidence="2" id="KW-0687">Ribonucleoprotein</keyword>
<dbReference type="PANTHER" id="PTHR37809:SF1">
    <property type="entry name" value="RIBOSOMAL PROTEIN S12 METHYLTHIOTRANSFERASE ACCESSORY FACTOR YCAO"/>
    <property type="match status" value="1"/>
</dbReference>
<gene>
    <name evidence="2" type="ORF">SAMN05421870_101229</name>
</gene>
<dbReference type="PANTHER" id="PTHR37809">
    <property type="entry name" value="RIBOSOMAL PROTEIN S12 METHYLTHIOTRANSFERASE ACCESSORY FACTOR YCAO"/>
    <property type="match status" value="1"/>
</dbReference>
<dbReference type="Gene3D" id="3.40.50.720">
    <property type="entry name" value="NAD(P)-binding Rossmann-like Domain"/>
    <property type="match status" value="1"/>
</dbReference>
<name>A0A1H9NA72_9ACTN</name>
<reference evidence="3" key="1">
    <citation type="submission" date="2016-10" db="EMBL/GenBank/DDBJ databases">
        <authorList>
            <person name="Varghese N."/>
            <person name="Submissions S."/>
        </authorList>
    </citation>
    <scope>NUCLEOTIDE SEQUENCE [LARGE SCALE GENOMIC DNA]</scope>
    <source>
        <strain evidence="3">CGMCC 4.6825</strain>
    </source>
</reference>
<dbReference type="PROSITE" id="PS51664">
    <property type="entry name" value="YCAO"/>
    <property type="match status" value="1"/>
</dbReference>
<organism evidence="2 3">
    <name type="scientific">Streptomyces qinglanensis</name>
    <dbReference type="NCBI Taxonomy" id="943816"/>
    <lineage>
        <taxon>Bacteria</taxon>
        <taxon>Bacillati</taxon>
        <taxon>Actinomycetota</taxon>
        <taxon>Actinomycetes</taxon>
        <taxon>Kitasatosporales</taxon>
        <taxon>Streptomycetaceae</taxon>
        <taxon>Streptomyces</taxon>
    </lineage>
</organism>
<dbReference type="InterPro" id="IPR003776">
    <property type="entry name" value="YcaO-like_dom"/>
</dbReference>
<dbReference type="STRING" id="943816.AN217_10840"/>
<proteinExistence type="predicted"/>
<evidence type="ECO:0000313" key="3">
    <source>
        <dbReference type="Proteomes" id="UP000182841"/>
    </source>
</evidence>
<dbReference type="Pfam" id="PF02624">
    <property type="entry name" value="YcaO"/>
    <property type="match status" value="1"/>
</dbReference>
<dbReference type="AlphaFoldDB" id="A0A1H9NA72"/>
<keyword evidence="3" id="KW-1185">Reference proteome</keyword>
<dbReference type="Gene3D" id="3.30.160.660">
    <property type="match status" value="1"/>
</dbReference>
<dbReference type="GO" id="GO:0016740">
    <property type="term" value="F:transferase activity"/>
    <property type="evidence" value="ECO:0007669"/>
    <property type="project" value="UniProtKB-KW"/>
</dbReference>
<dbReference type="InterPro" id="IPR022291">
    <property type="entry name" value="Bacteriocin_synth_cyclodeHase"/>
</dbReference>
<feature type="domain" description="YcaO" evidence="1">
    <location>
        <begin position="398"/>
        <end position="780"/>
    </location>
</feature>
<dbReference type="NCBIfam" id="TIGR03882">
    <property type="entry name" value="cyclo_dehyd_2"/>
    <property type="match status" value="1"/>
</dbReference>
<sequence length="780" mass="84919">METGTTPPRPGFRKHLRPAVVPGDATYLVSEQGVTAVEGAAMAALAPLLDGSRDLAELARETRGVLSPGQLGSILGQLAEADLVADFAPAAGPGGPAAGGPGHSDATSAFWESAGLDGTRADAELSAGRVRLLTVGGDEDRRAARDAFRSAGIALARPGETTAHTLTVVLCEDYLSPALADIDAVQRRTGRPWLLAKPSGVQPWLGPIFQPGSGACWHCLHNRLRHHRSAHSYVGRALGLSAPVTPPRAHITASRASALHLLALQAATWLGGFRDSRQSSVWTLDSLRGEGRHHPVERRPQCPACGDPTLVAARARQPVVLRSRPKVPTGGGHRSVPAREMLQRHEHLVSEVTGVVRLLNRDPRCPEGLNAFVSGSNPALLGDGVHTLRSALRSHSAGKGVTELDAKVGALCEALERYSGTFQGDEERIPGRYAELGGAAVHPNALQLYDERQFARRQEWNALHSPFQFVCDPFDENAVVDWTPVWSLTERRHRLLPTAMLYFATPQRAGAPVPVRADSNGNAAGSSLEDAVLQGFYELVERDAVALWWYNRTLQPRVDPESFGEEWITRMRASYAALGREFWVLDVTSDLGIPVMCAVSRRTRSPGAGCQDPEDREDREDREDIVFGFGCHPDPALALRRALTEMTQMLPAVLDTRNSFEDPVFRDWCTRRTLADQPYLAPDPQARTLRAGDFGHTPRADLREDVADAVALLHRHGMELLVLDQTRPDLGVPVVKVLVPGLRHFWARFAPGRLYDVPVRLGRRADPVDYDGLNPIPVFV</sequence>